<dbReference type="OrthoDB" id="9986177at2759"/>
<feature type="domain" description="STIM1/2 EF-hand" evidence="2">
    <location>
        <begin position="1"/>
        <end position="51"/>
    </location>
</feature>
<dbReference type="EMBL" id="BFAA01005982">
    <property type="protein sequence ID" value="GCB69313.1"/>
    <property type="molecule type" value="Genomic_DNA"/>
</dbReference>
<dbReference type="GO" id="GO:0002115">
    <property type="term" value="P:store-operated calcium entry"/>
    <property type="evidence" value="ECO:0007669"/>
    <property type="project" value="TreeGrafter"/>
</dbReference>
<dbReference type="GO" id="GO:0005509">
    <property type="term" value="F:calcium ion binding"/>
    <property type="evidence" value="ECO:0007669"/>
    <property type="project" value="TreeGrafter"/>
</dbReference>
<evidence type="ECO:0000256" key="1">
    <source>
        <dbReference type="SAM" id="MobiDB-lite"/>
    </source>
</evidence>
<evidence type="ECO:0000313" key="3">
    <source>
        <dbReference type="EMBL" id="GCB69313.1"/>
    </source>
</evidence>
<dbReference type="PANTHER" id="PTHR15136">
    <property type="entry name" value="STROMAL INTERACTION MOLECULE HOMOLOG"/>
    <property type="match status" value="1"/>
</dbReference>
<evidence type="ECO:0000313" key="4">
    <source>
        <dbReference type="Proteomes" id="UP000288216"/>
    </source>
</evidence>
<keyword evidence="4" id="KW-1185">Reference proteome</keyword>
<dbReference type="Gene3D" id="1.10.238.180">
    <property type="match status" value="1"/>
</dbReference>
<dbReference type="GO" id="GO:0005246">
    <property type="term" value="F:calcium channel regulator activity"/>
    <property type="evidence" value="ECO:0007669"/>
    <property type="project" value="InterPro"/>
</dbReference>
<dbReference type="InterPro" id="IPR037608">
    <property type="entry name" value="STIM1/2"/>
</dbReference>
<organism evidence="3 4">
    <name type="scientific">Scyliorhinus torazame</name>
    <name type="common">Cloudy catshark</name>
    <name type="synonym">Catulus torazame</name>
    <dbReference type="NCBI Taxonomy" id="75743"/>
    <lineage>
        <taxon>Eukaryota</taxon>
        <taxon>Metazoa</taxon>
        <taxon>Chordata</taxon>
        <taxon>Craniata</taxon>
        <taxon>Vertebrata</taxon>
        <taxon>Chondrichthyes</taxon>
        <taxon>Elasmobranchii</taxon>
        <taxon>Galeomorphii</taxon>
        <taxon>Galeoidea</taxon>
        <taxon>Carcharhiniformes</taxon>
        <taxon>Scyliorhinidae</taxon>
        <taxon>Scyliorhinus</taxon>
    </lineage>
</organism>
<feature type="compositionally biased region" description="Basic and acidic residues" evidence="1">
    <location>
        <begin position="12"/>
        <end position="36"/>
    </location>
</feature>
<feature type="region of interest" description="Disordered" evidence="1">
    <location>
        <begin position="1"/>
        <end position="36"/>
    </location>
</feature>
<reference evidence="3 4" key="1">
    <citation type="journal article" date="2018" name="Nat. Ecol. Evol.">
        <title>Shark genomes provide insights into elasmobranch evolution and the origin of vertebrates.</title>
        <authorList>
            <person name="Hara Y"/>
            <person name="Yamaguchi K"/>
            <person name="Onimaru K"/>
            <person name="Kadota M"/>
            <person name="Koyanagi M"/>
            <person name="Keeley SD"/>
            <person name="Tatsumi K"/>
            <person name="Tanaka K"/>
            <person name="Motone F"/>
            <person name="Kageyama Y"/>
            <person name="Nozu R"/>
            <person name="Adachi N"/>
            <person name="Nishimura O"/>
            <person name="Nakagawa R"/>
            <person name="Tanegashima C"/>
            <person name="Kiyatake I"/>
            <person name="Matsumoto R"/>
            <person name="Murakumo K"/>
            <person name="Nishida K"/>
            <person name="Terakita A"/>
            <person name="Kuratani S"/>
            <person name="Sato K"/>
            <person name="Hyodo S Kuraku.S."/>
        </authorList>
    </citation>
    <scope>NUCLEOTIDE SEQUENCE [LARGE SCALE GENOMIC DNA]</scope>
</reference>
<dbReference type="GO" id="GO:0006874">
    <property type="term" value="P:intracellular calcium ion homeostasis"/>
    <property type="evidence" value="ECO:0007669"/>
    <property type="project" value="TreeGrafter"/>
</dbReference>
<dbReference type="GO" id="GO:0005886">
    <property type="term" value="C:plasma membrane"/>
    <property type="evidence" value="ECO:0007669"/>
    <property type="project" value="TreeGrafter"/>
</dbReference>
<protein>
    <recommendedName>
        <fullName evidence="2">STIM1/2 EF-hand domain-containing protein</fullName>
    </recommendedName>
</protein>
<dbReference type="STRING" id="75743.A0A401P896"/>
<gene>
    <name evidence="3" type="ORF">scyTo_0012401</name>
</gene>
<dbReference type="Proteomes" id="UP000288216">
    <property type="component" value="Unassembled WGS sequence"/>
</dbReference>
<evidence type="ECO:0000259" key="2">
    <source>
        <dbReference type="Pfam" id="PF25578"/>
    </source>
</evidence>
<accession>A0A401P896</accession>
<dbReference type="InterPro" id="IPR057835">
    <property type="entry name" value="EF-hand_STIM1/2"/>
</dbReference>
<dbReference type="AlphaFoldDB" id="A0A401P896"/>
<name>A0A401P896_SCYTO</name>
<dbReference type="GO" id="GO:0005783">
    <property type="term" value="C:endoplasmic reticulum"/>
    <property type="evidence" value="ECO:0007669"/>
    <property type="project" value="TreeGrafter"/>
</dbReference>
<proteinExistence type="predicted"/>
<comment type="caution">
    <text evidence="3">The sequence shown here is derived from an EMBL/GenBank/DDBJ whole genome shotgun (WGS) entry which is preliminary data.</text>
</comment>
<dbReference type="Pfam" id="PF25578">
    <property type="entry name" value="EF-hand_STIM1"/>
    <property type="match status" value="1"/>
</dbReference>
<dbReference type="PANTHER" id="PTHR15136:SF5">
    <property type="entry name" value="STROMAL INTERACTION MOLECULE HOMOLOG"/>
    <property type="match status" value="1"/>
</dbReference>
<sequence>MDDDNDGDVDVEESHEFIKEDMKDKDPTSKGNTFHKEDKHITVRDLWNHWKNSQGRALQGLFRIIGAASE</sequence>
<feature type="compositionally biased region" description="Acidic residues" evidence="1">
    <location>
        <begin position="1"/>
        <end position="11"/>
    </location>
</feature>